<dbReference type="Gene3D" id="3.40.50.720">
    <property type="entry name" value="NAD(P)-binding Rossmann-like Domain"/>
    <property type="match status" value="1"/>
</dbReference>
<reference evidence="5 6" key="1">
    <citation type="submission" date="2020-08" db="EMBL/GenBank/DDBJ databases">
        <title>Sequencing the genomes of 1000 actinobacteria strains.</title>
        <authorList>
            <person name="Klenk H.-P."/>
        </authorList>
    </citation>
    <scope>NUCLEOTIDE SEQUENCE [LARGE SCALE GENOMIC DNA]</scope>
    <source>
        <strain evidence="5 6">DSM 17294</strain>
    </source>
</reference>
<evidence type="ECO:0000259" key="4">
    <source>
        <dbReference type="Pfam" id="PF01370"/>
    </source>
</evidence>
<dbReference type="Proteomes" id="UP000558997">
    <property type="component" value="Unassembled WGS sequence"/>
</dbReference>
<protein>
    <submittedName>
        <fullName evidence="5">Uronate dehydrogenase</fullName>
        <ecNumber evidence="5">1.1.1.203</ecNumber>
    </submittedName>
</protein>
<dbReference type="RefSeq" id="WP_184835518.1">
    <property type="nucleotide sequence ID" value="NZ_BAAAVN010000007.1"/>
</dbReference>
<dbReference type="PANTHER" id="PTHR43103">
    <property type="entry name" value="NUCLEOSIDE-DIPHOSPHATE-SUGAR EPIMERASE"/>
    <property type="match status" value="1"/>
</dbReference>
<sequence length="229" mass="24068">MRVLVTGAAGSVARQVLPALERRYEVRPVDLPDGDLSDLEAARRLTTGVDAVVHLAGNPQPAAGWESLHRPNIVALTNILAVAGRSRVVLASSVHAVGQYRLGGVDAQRPAAPCCSYGATKAFAEVAARAHSYQTGGTAICLRLGACTPTPPARQALELWLAPEDLQQLVIRALEAPARFAIVPGVSANTGSRWSTANTIGYRPTKDSAQYRNQVDDVPGWATCEGAAA</sequence>
<dbReference type="Pfam" id="PF01370">
    <property type="entry name" value="Epimerase"/>
    <property type="match status" value="1"/>
</dbReference>
<dbReference type="AlphaFoldDB" id="A0A841DUW4"/>
<evidence type="ECO:0000313" key="5">
    <source>
        <dbReference type="EMBL" id="MBB5980067.1"/>
    </source>
</evidence>
<comment type="similarity">
    <text evidence="1">Belongs to the NAD(P)-dependent epimerase/dehydratase family.</text>
</comment>
<dbReference type="EC" id="1.1.1.203" evidence="5"/>
<proteinExistence type="inferred from homology"/>
<name>A0A841DUW4_9ACTN</name>
<dbReference type="GO" id="GO:0050388">
    <property type="term" value="F:uronate dehydrogenase activity"/>
    <property type="evidence" value="ECO:0007669"/>
    <property type="project" value="UniProtKB-EC"/>
</dbReference>
<organism evidence="5 6">
    <name type="scientific">Kribbella solani</name>
    <dbReference type="NCBI Taxonomy" id="236067"/>
    <lineage>
        <taxon>Bacteria</taxon>
        <taxon>Bacillati</taxon>
        <taxon>Actinomycetota</taxon>
        <taxon>Actinomycetes</taxon>
        <taxon>Propionibacteriales</taxon>
        <taxon>Kribbellaceae</taxon>
        <taxon>Kribbella</taxon>
    </lineage>
</organism>
<evidence type="ECO:0000313" key="6">
    <source>
        <dbReference type="Proteomes" id="UP000558997"/>
    </source>
</evidence>
<dbReference type="InterPro" id="IPR036291">
    <property type="entry name" value="NAD(P)-bd_dom_sf"/>
</dbReference>
<keyword evidence="2 5" id="KW-0560">Oxidoreductase</keyword>
<comment type="caution">
    <text evidence="5">The sequence shown here is derived from an EMBL/GenBank/DDBJ whole genome shotgun (WGS) entry which is preliminary data.</text>
</comment>
<gene>
    <name evidence="5" type="ORF">HDA44_003408</name>
</gene>
<evidence type="ECO:0000256" key="3">
    <source>
        <dbReference type="ARBA" id="ARBA00023027"/>
    </source>
</evidence>
<accession>A0A841DUW4</accession>
<dbReference type="SUPFAM" id="SSF51735">
    <property type="entry name" value="NAD(P)-binding Rossmann-fold domains"/>
    <property type="match status" value="1"/>
</dbReference>
<feature type="domain" description="NAD-dependent epimerase/dehydratase" evidence="4">
    <location>
        <begin position="3"/>
        <end position="144"/>
    </location>
</feature>
<dbReference type="EMBL" id="JACHNF010000001">
    <property type="protein sequence ID" value="MBB5980067.1"/>
    <property type="molecule type" value="Genomic_DNA"/>
</dbReference>
<evidence type="ECO:0000256" key="1">
    <source>
        <dbReference type="ARBA" id="ARBA00007637"/>
    </source>
</evidence>
<keyword evidence="6" id="KW-1185">Reference proteome</keyword>
<evidence type="ECO:0000256" key="2">
    <source>
        <dbReference type="ARBA" id="ARBA00023002"/>
    </source>
</evidence>
<keyword evidence="3" id="KW-0520">NAD</keyword>
<dbReference type="InterPro" id="IPR001509">
    <property type="entry name" value="Epimerase_deHydtase"/>
</dbReference>
<dbReference type="PANTHER" id="PTHR43103:SF5">
    <property type="entry name" value="4-EPIMERASE, PUTATIVE (AFU_ORTHOLOGUE AFUA_7G00360)-RELATED"/>
    <property type="match status" value="1"/>
</dbReference>